<evidence type="ECO:0000256" key="1">
    <source>
        <dbReference type="SAM" id="MobiDB-lite"/>
    </source>
</evidence>
<accession>A0A7S3UQH7</accession>
<feature type="region of interest" description="Disordered" evidence="1">
    <location>
        <begin position="178"/>
        <end position="198"/>
    </location>
</feature>
<dbReference type="PROSITE" id="PS51257">
    <property type="entry name" value="PROKAR_LIPOPROTEIN"/>
    <property type="match status" value="1"/>
</dbReference>
<protein>
    <submittedName>
        <fullName evidence="2">Uncharacterized protein</fullName>
    </submittedName>
</protein>
<dbReference type="EMBL" id="HBIU01003103">
    <property type="protein sequence ID" value="CAE0622195.1"/>
    <property type="molecule type" value="Transcribed_RNA"/>
</dbReference>
<organism evidence="2">
    <name type="scientific">Heterosigma akashiwo</name>
    <name type="common">Chromophytic alga</name>
    <name type="synonym">Heterosigma carterae</name>
    <dbReference type="NCBI Taxonomy" id="2829"/>
    <lineage>
        <taxon>Eukaryota</taxon>
        <taxon>Sar</taxon>
        <taxon>Stramenopiles</taxon>
        <taxon>Ochrophyta</taxon>
        <taxon>Raphidophyceae</taxon>
        <taxon>Chattonellales</taxon>
        <taxon>Chattonellaceae</taxon>
        <taxon>Heterosigma</taxon>
    </lineage>
</organism>
<gene>
    <name evidence="2" type="ORF">HAKA00212_LOCUS1114</name>
</gene>
<sequence>MLLREKENEHAALTSTNTAGCGCLEPRVKLLEQPSYHLQCRQQEDCSNSWAMPNDTAGSSETKLKTKRVKLEQQSHCESQCQQECCAVNETALSAGDGKNFKKEEEGLCDSWCSFPCCEAEKKPLPSPNGPPQATSKMAAGPKSDNVLPHFDSPEFRYLRFSLLRSAFPPTSGFVESFGRYDRNEDPKQEEPSPKKAKTLNKKVVKKAKRHAQIKTLADGKYFGDAKYFFFADINETRDISPTSLLSFLRPKTTQRGTMRRR</sequence>
<dbReference type="AlphaFoldDB" id="A0A7S3UQH7"/>
<evidence type="ECO:0000313" key="2">
    <source>
        <dbReference type="EMBL" id="CAE0622195.1"/>
    </source>
</evidence>
<reference evidence="2" key="1">
    <citation type="submission" date="2021-01" db="EMBL/GenBank/DDBJ databases">
        <authorList>
            <person name="Corre E."/>
            <person name="Pelletier E."/>
            <person name="Niang G."/>
            <person name="Scheremetjew M."/>
            <person name="Finn R."/>
            <person name="Kale V."/>
            <person name="Holt S."/>
            <person name="Cochrane G."/>
            <person name="Meng A."/>
            <person name="Brown T."/>
            <person name="Cohen L."/>
        </authorList>
    </citation>
    <scope>NUCLEOTIDE SEQUENCE</scope>
    <source>
        <strain evidence="2">CCMP3107</strain>
    </source>
</reference>
<proteinExistence type="predicted"/>
<feature type="compositionally biased region" description="Basic and acidic residues" evidence="1">
    <location>
        <begin position="179"/>
        <end position="194"/>
    </location>
</feature>
<name>A0A7S3UQH7_HETAK</name>
<feature type="region of interest" description="Disordered" evidence="1">
    <location>
        <begin position="122"/>
        <end position="144"/>
    </location>
</feature>